<dbReference type="Gene3D" id="2.60.120.620">
    <property type="entry name" value="q2cbj1_9rhob like domain"/>
    <property type="match status" value="1"/>
</dbReference>
<organism evidence="4 5">
    <name type="scientific">Phytophthora citrophthora</name>
    <dbReference type="NCBI Taxonomy" id="4793"/>
    <lineage>
        <taxon>Eukaryota</taxon>
        <taxon>Sar</taxon>
        <taxon>Stramenopiles</taxon>
        <taxon>Oomycota</taxon>
        <taxon>Peronosporomycetes</taxon>
        <taxon>Peronosporales</taxon>
        <taxon>Peronosporaceae</taxon>
        <taxon>Phytophthora</taxon>
    </lineage>
</organism>
<protein>
    <recommendedName>
        <fullName evidence="3">Fe2OG dioxygenase domain-containing protein</fullName>
    </recommendedName>
</protein>
<dbReference type="GO" id="GO:0046872">
    <property type="term" value="F:metal ion binding"/>
    <property type="evidence" value="ECO:0007669"/>
    <property type="project" value="UniProtKB-KW"/>
</dbReference>
<dbReference type="PANTHER" id="PTHR33099:SF7">
    <property type="entry name" value="MYND-TYPE DOMAIN-CONTAINING PROTEIN"/>
    <property type="match status" value="1"/>
</dbReference>
<dbReference type="GO" id="GO:0016491">
    <property type="term" value="F:oxidoreductase activity"/>
    <property type="evidence" value="ECO:0007669"/>
    <property type="project" value="UniProtKB-KW"/>
</dbReference>
<comment type="similarity">
    <text evidence="1">Belongs to the iron/ascorbate-dependent oxidoreductase family.</text>
</comment>
<dbReference type="EMBL" id="JASMQC010000008">
    <property type="protein sequence ID" value="KAK1943010.1"/>
    <property type="molecule type" value="Genomic_DNA"/>
</dbReference>
<evidence type="ECO:0000313" key="5">
    <source>
        <dbReference type="Proteomes" id="UP001259832"/>
    </source>
</evidence>
<dbReference type="Pfam" id="PF13640">
    <property type="entry name" value="2OG-FeII_Oxy_3"/>
    <property type="match status" value="1"/>
</dbReference>
<evidence type="ECO:0000313" key="4">
    <source>
        <dbReference type="EMBL" id="KAK1943010.1"/>
    </source>
</evidence>
<dbReference type="PROSITE" id="PS51471">
    <property type="entry name" value="FE2OG_OXY"/>
    <property type="match status" value="1"/>
</dbReference>
<evidence type="ECO:0000256" key="2">
    <source>
        <dbReference type="SAM" id="MobiDB-lite"/>
    </source>
</evidence>
<keyword evidence="1" id="KW-0560">Oxidoreductase</keyword>
<evidence type="ECO:0000259" key="3">
    <source>
        <dbReference type="PROSITE" id="PS51471"/>
    </source>
</evidence>
<gene>
    <name evidence="4" type="ORF">P3T76_005647</name>
</gene>
<dbReference type="AlphaFoldDB" id="A0AAD9LN06"/>
<proteinExistence type="inferred from homology"/>
<keyword evidence="1" id="KW-0408">Iron</keyword>
<evidence type="ECO:0000256" key="1">
    <source>
        <dbReference type="RuleBase" id="RU003682"/>
    </source>
</evidence>
<keyword evidence="5" id="KW-1185">Reference proteome</keyword>
<feature type="domain" description="Fe2OG dioxygenase" evidence="3">
    <location>
        <begin position="141"/>
        <end position="242"/>
    </location>
</feature>
<keyword evidence="1" id="KW-0479">Metal-binding</keyword>
<dbReference type="InterPro" id="IPR005123">
    <property type="entry name" value="Oxoglu/Fe-dep_dioxygenase_dom"/>
</dbReference>
<reference evidence="4" key="1">
    <citation type="submission" date="2023-08" db="EMBL/GenBank/DDBJ databases">
        <title>Reference Genome Resource for the Citrus Pathogen Phytophthora citrophthora.</title>
        <authorList>
            <person name="Moller H."/>
            <person name="Coetzee B."/>
            <person name="Rose L.J."/>
            <person name="Van Niekerk J.M."/>
        </authorList>
    </citation>
    <scope>NUCLEOTIDE SEQUENCE</scope>
    <source>
        <strain evidence="4">STE-U-9442</strain>
    </source>
</reference>
<accession>A0AAD9LN06</accession>
<comment type="caution">
    <text evidence="4">The sequence shown here is derived from an EMBL/GenBank/DDBJ whole genome shotgun (WGS) entry which is preliminary data.</text>
</comment>
<feature type="region of interest" description="Disordered" evidence="2">
    <location>
        <begin position="1"/>
        <end position="20"/>
    </location>
</feature>
<dbReference type="PANTHER" id="PTHR33099">
    <property type="entry name" value="FE2OG DIOXYGENASE DOMAIN-CONTAINING PROTEIN"/>
    <property type="match status" value="1"/>
</dbReference>
<dbReference type="InterPro" id="IPR044862">
    <property type="entry name" value="Pro_4_hyd_alph_FE2OG_OXY"/>
</dbReference>
<dbReference type="Proteomes" id="UP001259832">
    <property type="component" value="Unassembled WGS sequence"/>
</dbReference>
<name>A0AAD9LN06_9STRA</name>
<sequence>MAYNQYSPEGKWPFGGEGEPNDIPVPDGVAAKQISEILALTDPGEYTFGGCAKTLPQLPGLYVDGVGLVSSPLPPDQATALITQCQKSPYGHNMDTKMDENVRKSWQLSPDRVQINHPSWQPEFEKLTKTIADRLGYKGIQLQCLLYKLLVYEEGGHFLKHQDTEKEDGMIATLVIQPPSTHEGGDLVVYRNGEVSSRHNFGKSEGTAAYFNHYAVHYADAEHALEKVTKGYRLALVYSICLPAEMQSLKRNPDTVVDDLVKAIRDMDVKPFALLLSHEYTEKSIGELGCGALKGVDRARFRALEEANALVPSDKISTLLLRSYPKKLITDWKKRAGRIGLIKKRFTGTAQVEAI</sequence>